<name>A0A8H2JSI3_9GAMM</name>
<dbReference type="GO" id="GO:0005840">
    <property type="term" value="C:ribosome"/>
    <property type="evidence" value="ECO:0007669"/>
    <property type="project" value="TreeGrafter"/>
</dbReference>
<dbReference type="SUPFAM" id="SSF101738">
    <property type="entry name" value="SspB-like"/>
    <property type="match status" value="1"/>
</dbReference>
<dbReference type="InterPro" id="IPR007481">
    <property type="entry name" value="SspB"/>
</dbReference>
<reference evidence="2 3" key="1">
    <citation type="submission" date="2019-05" db="EMBL/GenBank/DDBJ databases">
        <title>Colwellia ponticola sp. nov., isolated from seawater.</title>
        <authorList>
            <person name="Yoon J.-H."/>
        </authorList>
    </citation>
    <scope>NUCLEOTIDE SEQUENCE [LARGE SCALE GENOMIC DNA]</scope>
    <source>
        <strain evidence="2 3">OISW-25</strain>
    </source>
</reference>
<dbReference type="GO" id="GO:0006508">
    <property type="term" value="P:proteolysis"/>
    <property type="evidence" value="ECO:0007669"/>
    <property type="project" value="UniProtKB-KW"/>
</dbReference>
<proteinExistence type="predicted"/>
<dbReference type="PIRSF" id="PIRSF005276">
    <property type="entry name" value="SspB"/>
    <property type="match status" value="1"/>
</dbReference>
<accession>A0A8H2JSI3</accession>
<dbReference type="GO" id="GO:0045732">
    <property type="term" value="P:positive regulation of protein catabolic process"/>
    <property type="evidence" value="ECO:0007669"/>
    <property type="project" value="TreeGrafter"/>
</dbReference>
<dbReference type="Proteomes" id="UP000307702">
    <property type="component" value="Unassembled WGS sequence"/>
</dbReference>
<keyword evidence="2" id="KW-0378">Hydrolase</keyword>
<feature type="compositionally biased region" description="Polar residues" evidence="1">
    <location>
        <begin position="129"/>
        <end position="139"/>
    </location>
</feature>
<evidence type="ECO:0000256" key="1">
    <source>
        <dbReference type="SAM" id="MobiDB-lite"/>
    </source>
</evidence>
<sequence>MNDATASSMSSNKPYLVKAFYEWISDNDLTPYIMVDVNVYGVLVPMSYVADGQIVLNIASSAIGSIALGDSAIEFSARFGGKLEHITVPYGAIGAIYAKENGAGTSLPIEHPPEEAHEIVDSPAEKPKSTLSSVASTGSETEKSNKPKAKSTASLKIIK</sequence>
<dbReference type="Pfam" id="PF04386">
    <property type="entry name" value="SspB"/>
    <property type="match status" value="1"/>
</dbReference>
<dbReference type="RefSeq" id="WP_138620256.1">
    <property type="nucleotide sequence ID" value="NZ_SZVP01000001.1"/>
</dbReference>
<evidence type="ECO:0000313" key="3">
    <source>
        <dbReference type="Proteomes" id="UP000307702"/>
    </source>
</evidence>
<keyword evidence="3" id="KW-1185">Reference proteome</keyword>
<feature type="region of interest" description="Disordered" evidence="1">
    <location>
        <begin position="104"/>
        <end position="159"/>
    </location>
</feature>
<organism evidence="2 3">
    <name type="scientific">Colwellia ponticola</name>
    <dbReference type="NCBI Taxonomy" id="2304625"/>
    <lineage>
        <taxon>Bacteria</taxon>
        <taxon>Pseudomonadati</taxon>
        <taxon>Pseudomonadota</taxon>
        <taxon>Gammaproteobacteria</taxon>
        <taxon>Alteromonadales</taxon>
        <taxon>Colwelliaceae</taxon>
        <taxon>Colwellia</taxon>
    </lineage>
</organism>
<dbReference type="NCBIfam" id="NF008769">
    <property type="entry name" value="PRK11798.2-5"/>
    <property type="match status" value="1"/>
</dbReference>
<dbReference type="GO" id="GO:0005829">
    <property type="term" value="C:cytosol"/>
    <property type="evidence" value="ECO:0007669"/>
    <property type="project" value="TreeGrafter"/>
</dbReference>
<keyword evidence="2" id="KW-0645">Protease</keyword>
<dbReference type="EMBL" id="SZVP01000001">
    <property type="protein sequence ID" value="TMM47723.1"/>
    <property type="molecule type" value="Genomic_DNA"/>
</dbReference>
<dbReference type="AlphaFoldDB" id="A0A8H2JSI3"/>
<dbReference type="GO" id="GO:0008233">
    <property type="term" value="F:peptidase activity"/>
    <property type="evidence" value="ECO:0007669"/>
    <property type="project" value="UniProtKB-KW"/>
</dbReference>
<feature type="compositionally biased region" description="Basic and acidic residues" evidence="1">
    <location>
        <begin position="111"/>
        <end position="128"/>
    </location>
</feature>
<dbReference type="Gene3D" id="2.30.30.220">
    <property type="entry name" value="SspB-like"/>
    <property type="match status" value="1"/>
</dbReference>
<gene>
    <name evidence="2" type="ORF">FCS21_01750</name>
</gene>
<comment type="caution">
    <text evidence="2">The sequence shown here is derived from an EMBL/GenBank/DDBJ whole genome shotgun (WGS) entry which is preliminary data.</text>
</comment>
<dbReference type="InterPro" id="IPR036760">
    <property type="entry name" value="SspB-like_sf"/>
</dbReference>
<dbReference type="PANTHER" id="PTHR37486">
    <property type="entry name" value="STRINGENT STARVATION PROTEIN B"/>
    <property type="match status" value="1"/>
</dbReference>
<dbReference type="PANTHER" id="PTHR37486:SF1">
    <property type="entry name" value="STRINGENT STARVATION PROTEIN B"/>
    <property type="match status" value="1"/>
</dbReference>
<dbReference type="OrthoDB" id="9797358at2"/>
<protein>
    <submittedName>
        <fullName evidence="2">ClpXP protease specificity-enhancing factor</fullName>
    </submittedName>
</protein>
<evidence type="ECO:0000313" key="2">
    <source>
        <dbReference type="EMBL" id="TMM47723.1"/>
    </source>
</evidence>